<name>A0ABT8SY48_9HYPH</name>
<dbReference type="RefSeq" id="WP_302077399.1">
    <property type="nucleotide sequence ID" value="NZ_JAUKWQ010000004.1"/>
</dbReference>
<feature type="transmembrane region" description="Helical" evidence="1">
    <location>
        <begin position="27"/>
        <end position="47"/>
    </location>
</feature>
<evidence type="ECO:0000313" key="2">
    <source>
        <dbReference type="EMBL" id="MDO1583205.1"/>
    </source>
</evidence>
<evidence type="ECO:0008006" key="4">
    <source>
        <dbReference type="Google" id="ProtNLM"/>
    </source>
</evidence>
<dbReference type="EMBL" id="JAUKWQ010000004">
    <property type="protein sequence ID" value="MDO1583205.1"/>
    <property type="molecule type" value="Genomic_DNA"/>
</dbReference>
<evidence type="ECO:0000313" key="3">
    <source>
        <dbReference type="Proteomes" id="UP001169006"/>
    </source>
</evidence>
<gene>
    <name evidence="2" type="ORF">Q2T52_14025</name>
</gene>
<accession>A0ABT8SY48</accession>
<evidence type="ECO:0000256" key="1">
    <source>
        <dbReference type="SAM" id="Phobius"/>
    </source>
</evidence>
<keyword evidence="1" id="KW-0812">Transmembrane</keyword>
<proteinExistence type="predicted"/>
<dbReference type="Proteomes" id="UP001169006">
    <property type="component" value="Unassembled WGS sequence"/>
</dbReference>
<reference evidence="2" key="1">
    <citation type="journal article" date="2015" name="Int. J. Syst. Evol. Microbiol.">
        <title>Rhizobium oryzicola sp. nov., potential plant-growth-promoting endophytic bacteria isolated from rice roots.</title>
        <authorList>
            <person name="Zhang X.X."/>
            <person name="Gao J.S."/>
            <person name="Cao Y.H."/>
            <person name="Sheirdil R.A."/>
            <person name="Wang X.C."/>
            <person name="Zhang L."/>
        </authorList>
    </citation>
    <scope>NUCLEOTIDE SEQUENCE</scope>
    <source>
        <strain evidence="2">05753</strain>
    </source>
</reference>
<sequence length="166" mass="18032">MKGGAHDADDDFEHADAGFMQLPIGDLFLALGAAFLVAMLLSIGLRVNNHVWRDEQNAELQVLARREGLLLPAERSEPKLVVKRDAIPGNAALLTRLRSGKAAHRSVLLVIDSGGGESAFLFENLIAGVGLSKVRRLRLDEDCAFTQTPLDPGPCRALLARLRQDE</sequence>
<keyword evidence="1" id="KW-0472">Membrane</keyword>
<comment type="caution">
    <text evidence="2">The sequence shown here is derived from an EMBL/GenBank/DDBJ whole genome shotgun (WGS) entry which is preliminary data.</text>
</comment>
<keyword evidence="1" id="KW-1133">Transmembrane helix</keyword>
<protein>
    <recommendedName>
        <fullName evidence="4">DUF2726 domain-containing protein</fullName>
    </recommendedName>
</protein>
<reference evidence="2" key="2">
    <citation type="submission" date="2023-07" db="EMBL/GenBank/DDBJ databases">
        <authorList>
            <person name="Sun H."/>
        </authorList>
    </citation>
    <scope>NUCLEOTIDE SEQUENCE</scope>
    <source>
        <strain evidence="2">05753</strain>
    </source>
</reference>
<keyword evidence="3" id="KW-1185">Reference proteome</keyword>
<organism evidence="2 3">
    <name type="scientific">Rhizobium oryzicola</name>
    <dbReference type="NCBI Taxonomy" id="1232668"/>
    <lineage>
        <taxon>Bacteria</taxon>
        <taxon>Pseudomonadati</taxon>
        <taxon>Pseudomonadota</taxon>
        <taxon>Alphaproteobacteria</taxon>
        <taxon>Hyphomicrobiales</taxon>
        <taxon>Rhizobiaceae</taxon>
        <taxon>Rhizobium/Agrobacterium group</taxon>
        <taxon>Rhizobium</taxon>
    </lineage>
</organism>